<evidence type="ECO:0000313" key="1">
    <source>
        <dbReference type="EMBL" id="KZP10616.1"/>
    </source>
</evidence>
<reference evidence="1 2" key="1">
    <citation type="journal article" date="2016" name="Mol. Biol. Evol.">
        <title>Comparative Genomics of Early-Diverging Mushroom-Forming Fungi Provides Insights into the Origins of Lignocellulose Decay Capabilities.</title>
        <authorList>
            <person name="Nagy L.G."/>
            <person name="Riley R."/>
            <person name="Tritt A."/>
            <person name="Adam C."/>
            <person name="Daum C."/>
            <person name="Floudas D."/>
            <person name="Sun H."/>
            <person name="Yadav J.S."/>
            <person name="Pangilinan J."/>
            <person name="Larsson K.H."/>
            <person name="Matsuura K."/>
            <person name="Barry K."/>
            <person name="Labutti K."/>
            <person name="Kuo R."/>
            <person name="Ohm R.A."/>
            <person name="Bhattacharya S.S."/>
            <person name="Shirouzu T."/>
            <person name="Yoshinaga Y."/>
            <person name="Martin F.M."/>
            <person name="Grigoriev I.V."/>
            <person name="Hibbett D.S."/>
        </authorList>
    </citation>
    <scope>NUCLEOTIDE SEQUENCE [LARGE SCALE GENOMIC DNA]</scope>
    <source>
        <strain evidence="1 2">CBS 109695</strain>
    </source>
</reference>
<protein>
    <submittedName>
        <fullName evidence="1">Uncharacterized protein</fullName>
    </submittedName>
</protein>
<accession>A0A165ZHX9</accession>
<feature type="non-terminal residue" evidence="1">
    <location>
        <position position="142"/>
    </location>
</feature>
<dbReference type="Proteomes" id="UP000076532">
    <property type="component" value="Unassembled WGS sequence"/>
</dbReference>
<name>A0A165ZHX9_9AGAM</name>
<dbReference type="EMBL" id="KV417676">
    <property type="protein sequence ID" value="KZP10616.1"/>
    <property type="molecule type" value="Genomic_DNA"/>
</dbReference>
<gene>
    <name evidence="1" type="ORF">FIBSPDRAFT_757925</name>
</gene>
<dbReference type="Gene3D" id="2.40.70.10">
    <property type="entry name" value="Acid Proteases"/>
    <property type="match status" value="1"/>
</dbReference>
<organism evidence="1 2">
    <name type="scientific">Athelia psychrophila</name>
    <dbReference type="NCBI Taxonomy" id="1759441"/>
    <lineage>
        <taxon>Eukaryota</taxon>
        <taxon>Fungi</taxon>
        <taxon>Dikarya</taxon>
        <taxon>Basidiomycota</taxon>
        <taxon>Agaricomycotina</taxon>
        <taxon>Agaricomycetes</taxon>
        <taxon>Agaricomycetidae</taxon>
        <taxon>Atheliales</taxon>
        <taxon>Atheliaceae</taxon>
        <taxon>Athelia</taxon>
    </lineage>
</organism>
<evidence type="ECO:0000313" key="2">
    <source>
        <dbReference type="Proteomes" id="UP000076532"/>
    </source>
</evidence>
<keyword evidence="2" id="KW-1185">Reference proteome</keyword>
<dbReference type="AlphaFoldDB" id="A0A165ZHX9"/>
<dbReference type="OrthoDB" id="3262237at2759"/>
<dbReference type="InterPro" id="IPR021109">
    <property type="entry name" value="Peptidase_aspartic_dom_sf"/>
</dbReference>
<proteinExistence type="predicted"/>
<sequence length="142" mass="15461">MYTPECYVFDLYAVGADSEVRKTPGSSVPFVQWVGLQGPRGEIVRMKAVVDDGAMCGAIDSGVFENVATRLDSLSPSGRVLRMANGTKVPSQGVWRGTVDIGGVKRHGQFEVFPSGGAWTMLFGKPLLEEFGMLHDYRTDEL</sequence>